<dbReference type="AlphaFoldDB" id="A0A5J6Z4A9"/>
<keyword evidence="9" id="KW-0328">Glycosyltransferase</keyword>
<feature type="transmembrane region" description="Helical" evidence="8">
    <location>
        <begin position="324"/>
        <end position="341"/>
    </location>
</feature>
<feature type="transmembrane region" description="Helical" evidence="8">
    <location>
        <begin position="132"/>
        <end position="150"/>
    </location>
</feature>
<evidence type="ECO:0000256" key="3">
    <source>
        <dbReference type="ARBA" id="ARBA00022679"/>
    </source>
</evidence>
<proteinExistence type="inferred from homology"/>
<evidence type="ECO:0000256" key="8">
    <source>
        <dbReference type="SAM" id="Phobius"/>
    </source>
</evidence>
<feature type="transmembrane region" description="Helical" evidence="8">
    <location>
        <begin position="162"/>
        <end position="189"/>
    </location>
</feature>
<keyword evidence="6 8" id="KW-0472">Membrane</keyword>
<organism evidence="9 10">
    <name type="scientific">Corynebacterium urogenitale</name>
    <dbReference type="NCBI Taxonomy" id="2487892"/>
    <lineage>
        <taxon>Bacteria</taxon>
        <taxon>Bacillati</taxon>
        <taxon>Actinomycetota</taxon>
        <taxon>Actinomycetes</taxon>
        <taxon>Mycobacteriales</taxon>
        <taxon>Corynebacteriaceae</taxon>
        <taxon>Corynebacterium</taxon>
    </lineage>
</organism>
<dbReference type="Proteomes" id="UP000326711">
    <property type="component" value="Chromosome"/>
</dbReference>
<dbReference type="KEGG" id="cuo:CUROG_02590"/>
<reference evidence="10" key="1">
    <citation type="submission" date="2019-10" db="EMBL/GenBank/DDBJ databases">
        <title>Complete genome sequence of Corynebacterium urogenitalis DSM 108747, isolated from the genital tract of a cow.</title>
        <authorList>
            <person name="Ruckert C."/>
            <person name="Ballas P."/>
            <person name="Wagener K."/>
            <person name="Drillich M."/>
            <person name="Kaempfer P."/>
            <person name="Busse H.-J."/>
            <person name="Ehling-Schulz M."/>
        </authorList>
    </citation>
    <scope>NUCLEOTIDE SEQUENCE [LARGE SCALE GENOMIC DNA]</scope>
    <source>
        <strain evidence="10">LMM 1652</strain>
    </source>
</reference>
<dbReference type="InterPro" id="IPR018584">
    <property type="entry name" value="GT87"/>
</dbReference>
<evidence type="ECO:0000256" key="1">
    <source>
        <dbReference type="ARBA" id="ARBA00004651"/>
    </source>
</evidence>
<keyword evidence="10" id="KW-1185">Reference proteome</keyword>
<gene>
    <name evidence="9" type="ORF">CUROG_02590</name>
</gene>
<feature type="transmembrane region" description="Helical" evidence="8">
    <location>
        <begin position="427"/>
        <end position="449"/>
    </location>
</feature>
<comment type="similarity">
    <text evidence="7">Belongs to the glycosyltransferase 87 family.</text>
</comment>
<keyword evidence="3 9" id="KW-0808">Transferase</keyword>
<dbReference type="GO" id="GO:0005886">
    <property type="term" value="C:plasma membrane"/>
    <property type="evidence" value="ECO:0007669"/>
    <property type="project" value="UniProtKB-SubCell"/>
</dbReference>
<name>A0A5J6Z4A9_9CORY</name>
<feature type="transmembrane region" description="Helical" evidence="8">
    <location>
        <begin position="41"/>
        <end position="60"/>
    </location>
</feature>
<feature type="transmembrane region" description="Helical" evidence="8">
    <location>
        <begin position="385"/>
        <end position="407"/>
    </location>
</feature>
<feature type="transmembrane region" description="Helical" evidence="8">
    <location>
        <begin position="237"/>
        <end position="256"/>
    </location>
</feature>
<keyword evidence="5 8" id="KW-1133">Transmembrane helix</keyword>
<dbReference type="Pfam" id="PF09594">
    <property type="entry name" value="GT87"/>
    <property type="match status" value="1"/>
</dbReference>
<sequence>MVFFGACVTENCPALVLCLCAMDGLTTDITTPKAATKKHKIPGYFGVLTALALLAGWAVYRLTLPETRHSKFGNLFHWPIDFRVYYRAGEALQQGDQLYAHGFVGALPFTYPPFAGALFRGLAFASEHTMAVAWQVASLLVLLLVIIAVLRERGYRMSPGLVVIAIVGLVASFNLSPVFGTIFFGQINIFLMGLVALDFLRGGRARGRGIFTGIAAGIKLTPIFFALAFFVERRWRAIVAVLATFAVTVGIGFWGVPDAGVFWTEKVLETNRIGEHANPGAQSLQSILLRMDIAHAKPLWAFGSLLIVVAFCIAARGAIRRGNLSLVMALGGVTAALISPFSWFHHWVYLVPLFFVLLDATLRPLQHLAKRISVRGRAGRGAAILVEQCGGFLAVAFWSVVFLPYASAVSYFPTSFHAQRLAVDNPWLRGMFVWAGIALVVGCAAYYLAAGLGRRGRNR</sequence>
<dbReference type="EMBL" id="CP045032">
    <property type="protein sequence ID" value="QFQ01908.1"/>
    <property type="molecule type" value="Genomic_DNA"/>
</dbReference>
<evidence type="ECO:0000256" key="7">
    <source>
        <dbReference type="ARBA" id="ARBA00024033"/>
    </source>
</evidence>
<protein>
    <submittedName>
        <fullName evidence="9">Polyprenol-phosphate-mannose-dependent alpha-(1-2)-phosphatidylinositol mannoside mannosyltransferase</fullName>
        <ecNumber evidence="9">2.4.1.-</ecNumber>
    </submittedName>
</protein>
<dbReference type="GO" id="GO:0016758">
    <property type="term" value="F:hexosyltransferase activity"/>
    <property type="evidence" value="ECO:0007669"/>
    <property type="project" value="InterPro"/>
</dbReference>
<evidence type="ECO:0000313" key="10">
    <source>
        <dbReference type="Proteomes" id="UP000326711"/>
    </source>
</evidence>
<feature type="transmembrane region" description="Helical" evidence="8">
    <location>
        <begin position="299"/>
        <end position="319"/>
    </location>
</feature>
<evidence type="ECO:0000256" key="5">
    <source>
        <dbReference type="ARBA" id="ARBA00022989"/>
    </source>
</evidence>
<dbReference type="EC" id="2.4.1.-" evidence="9"/>
<accession>A0A5J6Z4A9</accession>
<evidence type="ECO:0000256" key="2">
    <source>
        <dbReference type="ARBA" id="ARBA00022475"/>
    </source>
</evidence>
<evidence type="ECO:0000313" key="9">
    <source>
        <dbReference type="EMBL" id="QFQ01908.1"/>
    </source>
</evidence>
<comment type="subcellular location">
    <subcellularLocation>
        <location evidence="1">Cell membrane</location>
        <topology evidence="1">Multi-pass membrane protein</topology>
    </subcellularLocation>
</comment>
<keyword evidence="4 8" id="KW-0812">Transmembrane</keyword>
<feature type="transmembrane region" description="Helical" evidence="8">
    <location>
        <begin position="209"/>
        <end position="230"/>
    </location>
</feature>
<evidence type="ECO:0000256" key="4">
    <source>
        <dbReference type="ARBA" id="ARBA00022692"/>
    </source>
</evidence>
<keyword evidence="2" id="KW-1003">Cell membrane</keyword>
<feature type="transmembrane region" description="Helical" evidence="8">
    <location>
        <begin position="347"/>
        <end position="365"/>
    </location>
</feature>
<evidence type="ECO:0000256" key="6">
    <source>
        <dbReference type="ARBA" id="ARBA00023136"/>
    </source>
</evidence>